<dbReference type="PROSITE" id="PS00409">
    <property type="entry name" value="PROKAR_NTER_METHYL"/>
    <property type="match status" value="1"/>
</dbReference>
<comment type="caution">
    <text evidence="2">The sequence shown here is derived from an EMBL/GenBank/DDBJ whole genome shotgun (WGS) entry which is preliminary data.</text>
</comment>
<dbReference type="OrthoDB" id="5902365at2"/>
<dbReference type="Proteomes" id="UP000006263">
    <property type="component" value="Unassembled WGS sequence"/>
</dbReference>
<dbReference type="AlphaFoldDB" id="K6ZLH0"/>
<protein>
    <submittedName>
        <fullName evidence="2">MSHA pilin protein MshA</fullName>
    </submittedName>
</protein>
<dbReference type="InterPro" id="IPR012902">
    <property type="entry name" value="N_methyl_site"/>
</dbReference>
<feature type="transmembrane region" description="Helical" evidence="1">
    <location>
        <begin position="12"/>
        <end position="33"/>
    </location>
</feature>
<sequence>MQSSKQQGGFTLIELIIVIVILGILGILAVTAAPKFLDIQGDARASVVKGMEGAMQSASDIIHAKSLLDGTNASAAATLALKNGDNVQTDFGYALHDWDLAWINMLDANIEELTSGACTSEFCVDESQDIGADLTADGFTTLPTQSNVALIVYPNGTTNAGACYAYYIHNEAATAEGEEPTIGSITTGC</sequence>
<evidence type="ECO:0000313" key="2">
    <source>
        <dbReference type="EMBL" id="GAC24215.1"/>
    </source>
</evidence>
<dbReference type="SUPFAM" id="SSF54523">
    <property type="entry name" value="Pili subunits"/>
    <property type="match status" value="1"/>
</dbReference>
<dbReference type="RefSeq" id="WP_006992366.1">
    <property type="nucleotide sequence ID" value="NZ_BAEP01000040.1"/>
</dbReference>
<gene>
    <name evidence="2" type="primary">mshA</name>
    <name evidence="2" type="ORF">GMES_1919</name>
</gene>
<accession>K6ZLH0</accession>
<evidence type="ECO:0000313" key="3">
    <source>
        <dbReference type="Proteomes" id="UP000006263"/>
    </source>
</evidence>
<dbReference type="InterPro" id="IPR045584">
    <property type="entry name" value="Pilin-like"/>
</dbReference>
<dbReference type="NCBIfam" id="TIGR02532">
    <property type="entry name" value="IV_pilin_GFxxxE"/>
    <property type="match status" value="1"/>
</dbReference>
<evidence type="ECO:0000256" key="1">
    <source>
        <dbReference type="SAM" id="Phobius"/>
    </source>
</evidence>
<organism evidence="2 3">
    <name type="scientific">Paraglaciecola mesophila KMM 241</name>
    <dbReference type="NCBI Taxonomy" id="1128912"/>
    <lineage>
        <taxon>Bacteria</taxon>
        <taxon>Pseudomonadati</taxon>
        <taxon>Pseudomonadota</taxon>
        <taxon>Gammaproteobacteria</taxon>
        <taxon>Alteromonadales</taxon>
        <taxon>Alteromonadaceae</taxon>
        <taxon>Paraglaciecola</taxon>
    </lineage>
</organism>
<dbReference type="Gene3D" id="3.30.700.10">
    <property type="entry name" value="Glycoprotein, Type 4 Pilin"/>
    <property type="match status" value="1"/>
</dbReference>
<keyword evidence="1" id="KW-0812">Transmembrane</keyword>
<dbReference type="EMBL" id="BAEP01000040">
    <property type="protein sequence ID" value="GAC24215.1"/>
    <property type="molecule type" value="Genomic_DNA"/>
</dbReference>
<name>K6ZLH0_9ALTE</name>
<dbReference type="eggNOG" id="COG2165">
    <property type="taxonomic scope" value="Bacteria"/>
</dbReference>
<reference evidence="2 3" key="1">
    <citation type="journal article" date="2017" name="Antonie Van Leeuwenhoek">
        <title>Rhizobium rhizosphaerae sp. nov., a novel species isolated from rice rhizosphere.</title>
        <authorList>
            <person name="Zhao J.J."/>
            <person name="Zhang J."/>
            <person name="Zhang R.J."/>
            <person name="Zhang C.W."/>
            <person name="Yin H.Q."/>
            <person name="Zhang X.X."/>
        </authorList>
    </citation>
    <scope>NUCLEOTIDE SEQUENCE [LARGE SCALE GENOMIC DNA]</scope>
    <source>
        <strain evidence="2 3">KMM 241</strain>
    </source>
</reference>
<proteinExistence type="predicted"/>
<keyword evidence="1" id="KW-0472">Membrane</keyword>
<dbReference type="Pfam" id="PF07963">
    <property type="entry name" value="N_methyl"/>
    <property type="match status" value="1"/>
</dbReference>
<keyword evidence="1" id="KW-1133">Transmembrane helix</keyword>